<name>A0A6C0L3C9_9ZZZZ</name>
<dbReference type="GO" id="GO:0006418">
    <property type="term" value="P:tRNA aminoacylation for protein translation"/>
    <property type="evidence" value="ECO:0007669"/>
    <property type="project" value="InterPro"/>
</dbReference>
<dbReference type="Gene3D" id="3.30.930.10">
    <property type="entry name" value="Bira Bifunctional Protein, Domain 2"/>
    <property type="match status" value="1"/>
</dbReference>
<dbReference type="GO" id="GO:0005524">
    <property type="term" value="F:ATP binding"/>
    <property type="evidence" value="ECO:0007669"/>
    <property type="project" value="InterPro"/>
</dbReference>
<dbReference type="SUPFAM" id="SSF55681">
    <property type="entry name" value="Class II aaRS and biotin synthetases"/>
    <property type="match status" value="1"/>
</dbReference>
<keyword evidence="3" id="KW-0067">ATP-binding</keyword>
<sequence>MEGVDYGNFDAVVGKLRSFFRDVKGFKEVHTQNKKSILAACEDPKTIATYNYEGQIWPLPQTGQMWLEHYLLEHPEENGFFCLSTSYRNEPDPVPGRHDRIFPMFEFEIKGGMDELRKIEAELLEYLGFKHKEDGSYPSGNYDDVCRGYGVDVESGELENEHEEKLGEDHGPVFFLENFPERTSPFWNMKLHETGTHSNKIDVIMHGIETIGSAERSTDPEAMKNKFYTISNGDYANTLFAQFGKARVEKELEEFLKKDFFVRSGGGIGVTRIIRAMKLSNLIN</sequence>
<dbReference type="EMBL" id="MN741026">
    <property type="protein sequence ID" value="QHU23234.1"/>
    <property type="molecule type" value="Genomic_DNA"/>
</dbReference>
<evidence type="ECO:0000256" key="1">
    <source>
        <dbReference type="ARBA" id="ARBA00022598"/>
    </source>
</evidence>
<dbReference type="GO" id="GO:0004812">
    <property type="term" value="F:aminoacyl-tRNA ligase activity"/>
    <property type="evidence" value="ECO:0007669"/>
    <property type="project" value="InterPro"/>
</dbReference>
<evidence type="ECO:0000313" key="5">
    <source>
        <dbReference type="EMBL" id="QHU23234.1"/>
    </source>
</evidence>
<feature type="domain" description="Aminoacyl-tRNA synthetase class II (D/K/N)" evidence="4">
    <location>
        <begin position="12"/>
        <end position="277"/>
    </location>
</feature>
<reference evidence="5" key="1">
    <citation type="journal article" date="2020" name="Nature">
        <title>Giant virus diversity and host interactions through global metagenomics.</title>
        <authorList>
            <person name="Schulz F."/>
            <person name="Roux S."/>
            <person name="Paez-Espino D."/>
            <person name="Jungbluth S."/>
            <person name="Walsh D.A."/>
            <person name="Denef V.J."/>
            <person name="McMahon K.D."/>
            <person name="Konstantinidis K.T."/>
            <person name="Eloe-Fadrosh E.A."/>
            <person name="Kyrpides N.C."/>
            <person name="Woyke T."/>
        </authorList>
    </citation>
    <scope>NUCLEOTIDE SEQUENCE</scope>
    <source>
        <strain evidence="5">GVMAG-S-ERX555907-94</strain>
    </source>
</reference>
<proteinExistence type="predicted"/>
<dbReference type="InterPro" id="IPR004364">
    <property type="entry name" value="Aa-tRNA-synt_II"/>
</dbReference>
<accession>A0A6C0L3C9</accession>
<evidence type="ECO:0000256" key="2">
    <source>
        <dbReference type="ARBA" id="ARBA00022741"/>
    </source>
</evidence>
<dbReference type="InterPro" id="IPR045864">
    <property type="entry name" value="aa-tRNA-synth_II/BPL/LPL"/>
</dbReference>
<organism evidence="5">
    <name type="scientific">viral metagenome</name>
    <dbReference type="NCBI Taxonomy" id="1070528"/>
    <lineage>
        <taxon>unclassified sequences</taxon>
        <taxon>metagenomes</taxon>
        <taxon>organismal metagenomes</taxon>
    </lineage>
</organism>
<protein>
    <recommendedName>
        <fullName evidence="4">Aminoacyl-tRNA synthetase class II (D/K/N) domain-containing protein</fullName>
    </recommendedName>
</protein>
<evidence type="ECO:0000259" key="4">
    <source>
        <dbReference type="Pfam" id="PF00152"/>
    </source>
</evidence>
<keyword evidence="1" id="KW-0436">Ligase</keyword>
<dbReference type="Pfam" id="PF00152">
    <property type="entry name" value="tRNA-synt_2"/>
    <property type="match status" value="1"/>
</dbReference>
<evidence type="ECO:0000256" key="3">
    <source>
        <dbReference type="ARBA" id="ARBA00022840"/>
    </source>
</evidence>
<keyword evidence="2" id="KW-0547">Nucleotide-binding</keyword>
<dbReference type="AlphaFoldDB" id="A0A6C0L3C9"/>